<accession>A0A8J2IXE0</accession>
<dbReference type="AlphaFoldDB" id="A0A8J2IXE0"/>
<keyword evidence="1" id="KW-0812">Transmembrane</keyword>
<gene>
    <name evidence="2" type="ORF">FEQUK3_LOCUS8095</name>
</gene>
<evidence type="ECO:0000313" key="3">
    <source>
        <dbReference type="Proteomes" id="UP000693738"/>
    </source>
</evidence>
<organism evidence="2 3">
    <name type="scientific">Fusarium equiseti</name>
    <name type="common">Fusarium scirpi</name>
    <dbReference type="NCBI Taxonomy" id="61235"/>
    <lineage>
        <taxon>Eukaryota</taxon>
        <taxon>Fungi</taxon>
        <taxon>Dikarya</taxon>
        <taxon>Ascomycota</taxon>
        <taxon>Pezizomycotina</taxon>
        <taxon>Sordariomycetes</taxon>
        <taxon>Hypocreomycetidae</taxon>
        <taxon>Hypocreales</taxon>
        <taxon>Nectriaceae</taxon>
        <taxon>Fusarium</taxon>
        <taxon>Fusarium incarnatum-equiseti species complex</taxon>
    </lineage>
</organism>
<feature type="non-terminal residue" evidence="2">
    <location>
        <position position="1"/>
    </location>
</feature>
<reference evidence="2" key="1">
    <citation type="submission" date="2021-05" db="EMBL/GenBank/DDBJ databases">
        <authorList>
            <person name="Khan N."/>
        </authorList>
    </citation>
    <scope>NUCLEOTIDE SEQUENCE</scope>
</reference>
<keyword evidence="1" id="KW-1133">Transmembrane helix</keyword>
<proteinExistence type="predicted"/>
<sequence>STVFPPFIIIIKTIHSLSTITQPLIFFFTYYLIIAYNMHFAVAFTALTTLAMGVAADPAAKPPPNANVIAARIWGDRDCGAKNNDHNEGELTLHGDDDGKCRKFSNEIRSVKQNEHAYNCKLVLYHDKNCKRGKKDIKDGQCRATLSSFGSYKVVCN</sequence>
<feature type="transmembrane region" description="Helical" evidence="1">
    <location>
        <begin position="24"/>
        <end position="47"/>
    </location>
</feature>
<protein>
    <submittedName>
        <fullName evidence="2">Uncharacterized protein</fullName>
    </submittedName>
</protein>
<name>A0A8J2IXE0_FUSEQ</name>
<evidence type="ECO:0000313" key="2">
    <source>
        <dbReference type="EMBL" id="CAG7562390.1"/>
    </source>
</evidence>
<keyword evidence="1" id="KW-0472">Membrane</keyword>
<dbReference type="Proteomes" id="UP000693738">
    <property type="component" value="Unassembled WGS sequence"/>
</dbReference>
<evidence type="ECO:0000256" key="1">
    <source>
        <dbReference type="SAM" id="Phobius"/>
    </source>
</evidence>
<comment type="caution">
    <text evidence="2">The sequence shown here is derived from an EMBL/GenBank/DDBJ whole genome shotgun (WGS) entry which is preliminary data.</text>
</comment>
<dbReference type="EMBL" id="CAJSTJ010000149">
    <property type="protein sequence ID" value="CAG7562390.1"/>
    <property type="molecule type" value="Genomic_DNA"/>
</dbReference>